<dbReference type="Proteomes" id="UP000095767">
    <property type="component" value="Unassembled WGS sequence"/>
</dbReference>
<organism evidence="4 5">
    <name type="scientific">Dichanthelium oligosanthes</name>
    <dbReference type="NCBI Taxonomy" id="888268"/>
    <lineage>
        <taxon>Eukaryota</taxon>
        <taxon>Viridiplantae</taxon>
        <taxon>Streptophyta</taxon>
        <taxon>Embryophyta</taxon>
        <taxon>Tracheophyta</taxon>
        <taxon>Spermatophyta</taxon>
        <taxon>Magnoliopsida</taxon>
        <taxon>Liliopsida</taxon>
        <taxon>Poales</taxon>
        <taxon>Poaceae</taxon>
        <taxon>PACMAD clade</taxon>
        <taxon>Panicoideae</taxon>
        <taxon>Panicodae</taxon>
        <taxon>Paniceae</taxon>
        <taxon>Dichantheliinae</taxon>
        <taxon>Dichanthelium</taxon>
    </lineage>
</organism>
<comment type="caution">
    <text evidence="4">The sequence shown here is derived from an EMBL/GenBank/DDBJ whole genome shotgun (WGS) entry which is preliminary data.</text>
</comment>
<dbReference type="AlphaFoldDB" id="A0A1E5US60"/>
<evidence type="ECO:0000256" key="1">
    <source>
        <dbReference type="ARBA" id="ARBA00022729"/>
    </source>
</evidence>
<reference evidence="4 5" key="1">
    <citation type="submission" date="2016-09" db="EMBL/GenBank/DDBJ databases">
        <title>The draft genome of Dichanthelium oligosanthes: A C3 panicoid grass species.</title>
        <authorList>
            <person name="Studer A.J."/>
            <person name="Schnable J.C."/>
            <person name="Brutnell T.P."/>
        </authorList>
    </citation>
    <scope>NUCLEOTIDE SEQUENCE [LARGE SCALE GENOMIC DNA]</scope>
    <source>
        <strain evidence="5">cv. Kellogg 1175</strain>
        <tissue evidence="4">Leaf</tissue>
    </source>
</reference>
<proteinExistence type="predicted"/>
<sequence>MRKLKGDIDTSPLWFPNGTTPYSNLRQMYGLAQCTRDLDGTECTKCTNNYLSQLETLFPNNSGDVIKG</sequence>
<dbReference type="OrthoDB" id="1731016at2759"/>
<dbReference type="PROSITE" id="PS51473">
    <property type="entry name" value="GNK2"/>
    <property type="match status" value="1"/>
</dbReference>
<keyword evidence="2" id="KW-0677">Repeat</keyword>
<keyword evidence="5" id="KW-1185">Reference proteome</keyword>
<feature type="domain" description="Gnk2-homologous" evidence="3">
    <location>
        <begin position="1"/>
        <end position="68"/>
    </location>
</feature>
<dbReference type="InterPro" id="IPR002902">
    <property type="entry name" value="GNK2"/>
</dbReference>
<protein>
    <recommendedName>
        <fullName evidence="3">Gnk2-homologous domain-containing protein</fullName>
    </recommendedName>
</protein>
<evidence type="ECO:0000259" key="3">
    <source>
        <dbReference type="PROSITE" id="PS51473"/>
    </source>
</evidence>
<accession>A0A1E5US60</accession>
<dbReference type="EMBL" id="LWDX02065820">
    <property type="protein sequence ID" value="OEL15700.1"/>
    <property type="molecule type" value="Genomic_DNA"/>
</dbReference>
<gene>
    <name evidence="4" type="ORF">BAE44_0023282</name>
</gene>
<dbReference type="Gene3D" id="3.30.430.20">
    <property type="entry name" value="Gnk2 domain, C-X8-C-X2-C motif"/>
    <property type="match status" value="1"/>
</dbReference>
<keyword evidence="1" id="KW-0732">Signal</keyword>
<dbReference type="Pfam" id="PF01657">
    <property type="entry name" value="Stress-antifung"/>
    <property type="match status" value="1"/>
</dbReference>
<evidence type="ECO:0000313" key="4">
    <source>
        <dbReference type="EMBL" id="OEL15700.1"/>
    </source>
</evidence>
<dbReference type="CDD" id="cd23509">
    <property type="entry name" value="Gnk2-like"/>
    <property type="match status" value="1"/>
</dbReference>
<dbReference type="InterPro" id="IPR038408">
    <property type="entry name" value="GNK2_sf"/>
</dbReference>
<evidence type="ECO:0000256" key="2">
    <source>
        <dbReference type="ARBA" id="ARBA00022737"/>
    </source>
</evidence>
<evidence type="ECO:0000313" key="5">
    <source>
        <dbReference type="Proteomes" id="UP000095767"/>
    </source>
</evidence>
<name>A0A1E5US60_9POAL</name>